<dbReference type="Pfam" id="PF17919">
    <property type="entry name" value="RT_RNaseH_2"/>
    <property type="match status" value="1"/>
</dbReference>
<dbReference type="Gene3D" id="3.10.10.10">
    <property type="entry name" value="HIV Type 1 Reverse Transcriptase, subunit A, domain 1"/>
    <property type="match status" value="1"/>
</dbReference>
<gene>
    <name evidence="2" type="ORF">CR513_06803</name>
</gene>
<dbReference type="OrthoDB" id="1300460at2759"/>
<evidence type="ECO:0000259" key="1">
    <source>
        <dbReference type="Pfam" id="PF17919"/>
    </source>
</evidence>
<keyword evidence="3" id="KW-1185">Reference proteome</keyword>
<dbReference type="PANTHER" id="PTHR35046">
    <property type="entry name" value="ZINC KNUCKLE (CCHC-TYPE) FAMILY PROTEIN"/>
    <property type="match status" value="1"/>
</dbReference>
<dbReference type="PANTHER" id="PTHR35046:SF9">
    <property type="entry name" value="RNA-DIRECTED DNA POLYMERASE"/>
    <property type="match status" value="1"/>
</dbReference>
<dbReference type="AlphaFoldDB" id="A0A371I1L5"/>
<dbReference type="SUPFAM" id="SSF56672">
    <property type="entry name" value="DNA/RNA polymerases"/>
    <property type="match status" value="1"/>
</dbReference>
<dbReference type="InterPro" id="IPR041577">
    <property type="entry name" value="RT_RNaseH_2"/>
</dbReference>
<name>A0A371I1L5_MUCPR</name>
<dbReference type="InterPro" id="IPR043502">
    <property type="entry name" value="DNA/RNA_pol_sf"/>
</dbReference>
<dbReference type="Proteomes" id="UP000257109">
    <property type="component" value="Unassembled WGS sequence"/>
</dbReference>
<proteinExistence type="predicted"/>
<feature type="domain" description="Reverse transcriptase/retrotransposon-derived protein RNase H-like" evidence="1">
    <location>
        <begin position="225"/>
        <end position="294"/>
    </location>
</feature>
<sequence>MSENKQKKEKHEIECSEEKSKKMSAFEKIKEVESALLAKEKLHVLLYKGVYFTNKFHSSLPCEIESLLQEFADVFPNEVFHGLPPLRGIEHQIDLVPGCPFPNKPSYSINLEEIKEIKKQVNEFLQKGFVRESLSSCSIPIILVPKKDGTWDMCVDSWSINKITIKYRYPIPSFKGISMDEENVKQLENGLHLRMQTRRFVKNFISIAAPFNELVKKDVVLKRNDVHEKAFNFLKDKLINALVLCLPNFDKAFEIECDASGVGIGVVPIAYFSEKLSRAGLNYSTYDMKLYALFLKSQGRLQKRHVKWLEFIEMFPYVVKYKKGKGNAMVNVLSRRNQKAKFVKKLHAKVRVNIEKRNGQYARQANKRHVMTFELGDSV</sequence>
<feature type="non-terminal residue" evidence="2">
    <location>
        <position position="1"/>
    </location>
</feature>
<reference evidence="2" key="1">
    <citation type="submission" date="2018-05" db="EMBL/GenBank/DDBJ databases">
        <title>Draft genome of Mucuna pruriens seed.</title>
        <authorList>
            <person name="Nnadi N.E."/>
            <person name="Vos R."/>
            <person name="Hasami M.H."/>
            <person name="Devisetty U.K."/>
            <person name="Aguiy J.C."/>
        </authorList>
    </citation>
    <scope>NUCLEOTIDE SEQUENCE [LARGE SCALE GENOMIC DNA]</scope>
    <source>
        <strain evidence="2">JCA_2017</strain>
    </source>
</reference>
<dbReference type="EMBL" id="QJKJ01001184">
    <property type="protein sequence ID" value="RDY08909.1"/>
    <property type="molecule type" value="Genomic_DNA"/>
</dbReference>
<accession>A0A371I1L5</accession>
<protein>
    <recommendedName>
        <fullName evidence="1">Reverse transcriptase/retrotransposon-derived protein RNase H-like domain-containing protein</fullName>
    </recommendedName>
</protein>
<comment type="caution">
    <text evidence="2">The sequence shown here is derived from an EMBL/GenBank/DDBJ whole genome shotgun (WGS) entry which is preliminary data.</text>
</comment>
<organism evidence="2 3">
    <name type="scientific">Mucuna pruriens</name>
    <name type="common">Velvet bean</name>
    <name type="synonym">Dolichos pruriens</name>
    <dbReference type="NCBI Taxonomy" id="157652"/>
    <lineage>
        <taxon>Eukaryota</taxon>
        <taxon>Viridiplantae</taxon>
        <taxon>Streptophyta</taxon>
        <taxon>Embryophyta</taxon>
        <taxon>Tracheophyta</taxon>
        <taxon>Spermatophyta</taxon>
        <taxon>Magnoliopsida</taxon>
        <taxon>eudicotyledons</taxon>
        <taxon>Gunneridae</taxon>
        <taxon>Pentapetalae</taxon>
        <taxon>rosids</taxon>
        <taxon>fabids</taxon>
        <taxon>Fabales</taxon>
        <taxon>Fabaceae</taxon>
        <taxon>Papilionoideae</taxon>
        <taxon>50 kb inversion clade</taxon>
        <taxon>NPAAA clade</taxon>
        <taxon>indigoferoid/millettioid clade</taxon>
        <taxon>Phaseoleae</taxon>
        <taxon>Mucuna</taxon>
    </lineage>
</organism>
<evidence type="ECO:0000313" key="2">
    <source>
        <dbReference type="EMBL" id="RDY08909.1"/>
    </source>
</evidence>
<evidence type="ECO:0000313" key="3">
    <source>
        <dbReference type="Proteomes" id="UP000257109"/>
    </source>
</evidence>